<proteinExistence type="predicted"/>
<reference evidence="2" key="1">
    <citation type="journal article" date="2020" name="Nature">
        <title>Giant virus diversity and host interactions through global metagenomics.</title>
        <authorList>
            <person name="Schulz F."/>
            <person name="Roux S."/>
            <person name="Paez-Espino D."/>
            <person name="Jungbluth S."/>
            <person name="Walsh D.A."/>
            <person name="Denef V.J."/>
            <person name="McMahon K.D."/>
            <person name="Konstantinidis K.T."/>
            <person name="Eloe-Fadrosh E.A."/>
            <person name="Kyrpides N.C."/>
            <person name="Woyke T."/>
        </authorList>
    </citation>
    <scope>NUCLEOTIDE SEQUENCE</scope>
    <source>
        <strain evidence="2">GVMAG-M-3300023174-130</strain>
    </source>
</reference>
<organism evidence="2">
    <name type="scientific">viral metagenome</name>
    <dbReference type="NCBI Taxonomy" id="1070528"/>
    <lineage>
        <taxon>unclassified sequences</taxon>
        <taxon>metagenomes</taxon>
        <taxon>organismal metagenomes</taxon>
    </lineage>
</organism>
<keyword evidence="1" id="KW-1133">Transmembrane helix</keyword>
<dbReference type="EMBL" id="MN739548">
    <property type="protein sequence ID" value="QHT12551.1"/>
    <property type="molecule type" value="Genomic_DNA"/>
</dbReference>
<dbReference type="AlphaFoldDB" id="A0A6C0D7P7"/>
<sequence length="126" mass="15370">MTNISNRNMDKYYYVTLSLFMIIYEAIIIFIILFSACIILCTIQLLWVDLLEYYWNNVSEQKFIDKLHNVVIEVNPRIMIFDSRCLLINIQYIYEGMNKYEQQRFDRLVYNYGLAERLSTFYRKNI</sequence>
<evidence type="ECO:0000313" key="2">
    <source>
        <dbReference type="EMBL" id="QHT12551.1"/>
    </source>
</evidence>
<evidence type="ECO:0000256" key="1">
    <source>
        <dbReference type="SAM" id="Phobius"/>
    </source>
</evidence>
<keyword evidence="1" id="KW-0472">Membrane</keyword>
<name>A0A6C0D7P7_9ZZZZ</name>
<keyword evidence="1" id="KW-0812">Transmembrane</keyword>
<accession>A0A6C0D7P7</accession>
<protein>
    <submittedName>
        <fullName evidence="2">Uncharacterized protein</fullName>
    </submittedName>
</protein>
<feature type="transmembrane region" description="Helical" evidence="1">
    <location>
        <begin position="12"/>
        <end position="45"/>
    </location>
</feature>